<dbReference type="EMBL" id="KZ805346">
    <property type="protein sequence ID" value="PVI02185.1"/>
    <property type="molecule type" value="Genomic_DNA"/>
</dbReference>
<dbReference type="SUPFAM" id="SSF54427">
    <property type="entry name" value="NTF2-like"/>
    <property type="match status" value="1"/>
</dbReference>
<sequence>MTPSQNGSSGFLSFNSHPPRIWLTAPSNHSPERALLDWRDEGYEASYLPYDPNDPHYLQSLKNLHQSLKLGETYAIVCYGDAASVVLKAALKPMARCCAIVAFYPPVLPSPKAKFSSQTRMQIHVAGLSQVSPPSELCEFQLYRYETCAMGFANPSAKSYSAVEANLANSRALACMRKAFKLDVELEPIVDAAHAAKYHDEIPERASMAVVTTMSQNSPHVTIVPTLEGGVGRRSLEEFYREYFVPSLVEDFNMRLVSRTIGVDRVVDEMIVSFTHSDEIDWILPGVPPTNKKVEIPIVSIIAVRGGKLVSEHMYWDNASVLLQVGLLDRSAVPNAMKSRGLKQLPVVGVEAARALVNPRQDSYSGLLRDAGLLPGANGTAKQNGH</sequence>
<proteinExistence type="predicted"/>
<dbReference type="InterPro" id="IPR032710">
    <property type="entry name" value="NTF2-like_dom_sf"/>
</dbReference>
<gene>
    <name evidence="1" type="ORF">DM02DRAFT_613149</name>
</gene>
<dbReference type="AlphaFoldDB" id="A0A2V1DY99"/>
<dbReference type="InterPro" id="IPR009959">
    <property type="entry name" value="Cyclase_SnoaL-like"/>
</dbReference>
<keyword evidence="2" id="KW-1185">Reference proteome</keyword>
<evidence type="ECO:0008006" key="3">
    <source>
        <dbReference type="Google" id="ProtNLM"/>
    </source>
</evidence>
<name>A0A2V1DY99_9PLEO</name>
<dbReference type="Gene3D" id="3.10.450.50">
    <property type="match status" value="1"/>
</dbReference>
<evidence type="ECO:0000313" key="2">
    <source>
        <dbReference type="Proteomes" id="UP000244855"/>
    </source>
</evidence>
<dbReference type="STRING" id="97972.A0A2V1DY99"/>
<evidence type="ECO:0000313" key="1">
    <source>
        <dbReference type="EMBL" id="PVI02185.1"/>
    </source>
</evidence>
<protein>
    <recommendedName>
        <fullName evidence="3">NTF2-like protein</fullName>
    </recommendedName>
</protein>
<dbReference type="PANTHER" id="PTHR38436">
    <property type="entry name" value="POLYKETIDE CYCLASE SNOAL-LIKE DOMAIN"/>
    <property type="match status" value="1"/>
</dbReference>
<dbReference type="PANTHER" id="PTHR38436:SF3">
    <property type="entry name" value="CARBOXYMETHYLENEBUTENOLIDASE-RELATED"/>
    <property type="match status" value="1"/>
</dbReference>
<reference evidence="1 2" key="1">
    <citation type="journal article" date="2018" name="Sci. Rep.">
        <title>Comparative genomics provides insights into the lifestyle and reveals functional heterogeneity of dark septate endophytic fungi.</title>
        <authorList>
            <person name="Knapp D.G."/>
            <person name="Nemeth J.B."/>
            <person name="Barry K."/>
            <person name="Hainaut M."/>
            <person name="Henrissat B."/>
            <person name="Johnson J."/>
            <person name="Kuo A."/>
            <person name="Lim J.H.P."/>
            <person name="Lipzen A."/>
            <person name="Nolan M."/>
            <person name="Ohm R.A."/>
            <person name="Tamas L."/>
            <person name="Grigoriev I.V."/>
            <person name="Spatafora J.W."/>
            <person name="Nagy L.G."/>
            <person name="Kovacs G.M."/>
        </authorList>
    </citation>
    <scope>NUCLEOTIDE SEQUENCE [LARGE SCALE GENOMIC DNA]</scope>
    <source>
        <strain evidence="1 2">DSE2036</strain>
    </source>
</reference>
<dbReference type="GO" id="GO:0030638">
    <property type="term" value="P:polyketide metabolic process"/>
    <property type="evidence" value="ECO:0007669"/>
    <property type="project" value="InterPro"/>
</dbReference>
<dbReference type="OrthoDB" id="5440at2759"/>
<organism evidence="1 2">
    <name type="scientific">Periconia macrospinosa</name>
    <dbReference type="NCBI Taxonomy" id="97972"/>
    <lineage>
        <taxon>Eukaryota</taxon>
        <taxon>Fungi</taxon>
        <taxon>Dikarya</taxon>
        <taxon>Ascomycota</taxon>
        <taxon>Pezizomycotina</taxon>
        <taxon>Dothideomycetes</taxon>
        <taxon>Pleosporomycetidae</taxon>
        <taxon>Pleosporales</taxon>
        <taxon>Massarineae</taxon>
        <taxon>Periconiaceae</taxon>
        <taxon>Periconia</taxon>
    </lineage>
</organism>
<dbReference type="Proteomes" id="UP000244855">
    <property type="component" value="Unassembled WGS sequence"/>
</dbReference>
<accession>A0A2V1DY99</accession>